<dbReference type="EMBL" id="CP014806">
    <property type="protein sequence ID" value="AMW99259.1"/>
    <property type="molecule type" value="Genomic_DNA"/>
</dbReference>
<gene>
    <name evidence="6" type="ORF">ATY39_07140</name>
</gene>
<proteinExistence type="predicted"/>
<feature type="transmembrane region" description="Helical" evidence="5">
    <location>
        <begin position="147"/>
        <end position="167"/>
    </location>
</feature>
<feature type="transmembrane region" description="Helical" evidence="5">
    <location>
        <begin position="31"/>
        <end position="50"/>
    </location>
</feature>
<feature type="transmembrane region" description="Helical" evidence="5">
    <location>
        <begin position="91"/>
        <end position="116"/>
    </location>
</feature>
<keyword evidence="7" id="KW-1185">Reference proteome</keyword>
<feature type="transmembrane region" description="Helical" evidence="5">
    <location>
        <begin position="6"/>
        <end position="24"/>
    </location>
</feature>
<evidence type="ECO:0000256" key="4">
    <source>
        <dbReference type="ARBA" id="ARBA00023136"/>
    </source>
</evidence>
<dbReference type="PANTHER" id="PTHR30249:SF3">
    <property type="entry name" value="MUREIN HYDROLASE EXPORT REGULATOR"/>
    <property type="match status" value="1"/>
</dbReference>
<feature type="transmembrane region" description="Helical" evidence="5">
    <location>
        <begin position="207"/>
        <end position="227"/>
    </location>
</feature>
<evidence type="ECO:0000313" key="7">
    <source>
        <dbReference type="Proteomes" id="UP000076021"/>
    </source>
</evidence>
<keyword evidence="4 5" id="KW-0472">Membrane</keyword>
<dbReference type="GO" id="GO:0016020">
    <property type="term" value="C:membrane"/>
    <property type="evidence" value="ECO:0007669"/>
    <property type="project" value="UniProtKB-SubCell"/>
</dbReference>
<dbReference type="AlphaFoldDB" id="A0A143HCV1"/>
<dbReference type="KEGG" id="rst:ATY39_07140"/>
<accession>A0A143HCV1</accession>
<evidence type="ECO:0000256" key="5">
    <source>
        <dbReference type="SAM" id="Phobius"/>
    </source>
</evidence>
<dbReference type="Pfam" id="PF04172">
    <property type="entry name" value="LrgB"/>
    <property type="match status" value="1"/>
</dbReference>
<reference evidence="6 7" key="1">
    <citation type="journal article" date="2016" name="Genome Announc.">
        <title>Whole-Genome Sequence of Rummeliibacillus stabekisii Strain PP9 Isolated from Antarctic Soil.</title>
        <authorList>
            <person name="da Mota F.F."/>
            <person name="Vollu R.E."/>
            <person name="Jurelevicius D."/>
            <person name="Seldin L."/>
        </authorList>
    </citation>
    <scope>NUCLEOTIDE SEQUENCE [LARGE SCALE GENOMIC DNA]</scope>
    <source>
        <strain evidence="6 7">PP9</strain>
    </source>
</reference>
<protein>
    <submittedName>
        <fullName evidence="6">CidB/LrgB family autolysis modulator</fullName>
    </submittedName>
</protein>
<organism evidence="6 7">
    <name type="scientific">Rummeliibacillus stabekisii</name>
    <dbReference type="NCBI Taxonomy" id="241244"/>
    <lineage>
        <taxon>Bacteria</taxon>
        <taxon>Bacillati</taxon>
        <taxon>Bacillota</taxon>
        <taxon>Bacilli</taxon>
        <taxon>Bacillales</taxon>
        <taxon>Caryophanaceae</taxon>
        <taxon>Rummeliibacillus</taxon>
    </lineage>
</organism>
<sequence length="233" mass="24989">MNIFIAFISLIATIAIFLVSKKAYQKTHRLLLSPLIVSPLFLVILLLLTRTSYEQYNLGSSVLTKLLGPATVAFAVPIYKNLELIKKHAKIIVASLFTGSLVAILSSFFLAVWIGLSADMITSLVPRSITTPIAMDISKMIGGEPSMTAVFVIVTGLTGSITGAIIIRLFRIKTTAAKGLMLGMGAHGLGTSKAFEMGELEGTFSSVAMVIAALISILLSETFFPLLRLCFAM</sequence>
<name>A0A143HCV1_9BACL</name>
<evidence type="ECO:0000313" key="6">
    <source>
        <dbReference type="EMBL" id="AMW99259.1"/>
    </source>
</evidence>
<evidence type="ECO:0000256" key="3">
    <source>
        <dbReference type="ARBA" id="ARBA00022989"/>
    </source>
</evidence>
<dbReference type="RefSeq" id="WP_066787832.1">
    <property type="nucleotide sequence ID" value="NZ_CP014806.1"/>
</dbReference>
<reference evidence="7" key="2">
    <citation type="submission" date="2016-03" db="EMBL/GenBank/DDBJ databases">
        <authorList>
            <person name="Ploux O."/>
        </authorList>
    </citation>
    <scope>NUCLEOTIDE SEQUENCE [LARGE SCALE GENOMIC DNA]</scope>
    <source>
        <strain evidence="7">PP9</strain>
    </source>
</reference>
<dbReference type="InterPro" id="IPR007300">
    <property type="entry name" value="CidB/LrgB"/>
</dbReference>
<keyword evidence="3 5" id="KW-1133">Transmembrane helix</keyword>
<comment type="subcellular location">
    <subcellularLocation>
        <location evidence="1">Membrane</location>
        <topology evidence="1">Multi-pass membrane protein</topology>
    </subcellularLocation>
</comment>
<evidence type="ECO:0000256" key="1">
    <source>
        <dbReference type="ARBA" id="ARBA00004141"/>
    </source>
</evidence>
<dbReference type="PANTHER" id="PTHR30249">
    <property type="entry name" value="PUTATIVE SEROTONIN TRANSPORTER"/>
    <property type="match status" value="1"/>
</dbReference>
<keyword evidence="2 5" id="KW-0812">Transmembrane</keyword>
<dbReference type="OrthoDB" id="9811701at2"/>
<dbReference type="Proteomes" id="UP000076021">
    <property type="component" value="Chromosome"/>
</dbReference>
<dbReference type="STRING" id="241244.ATY39_07140"/>
<evidence type="ECO:0000256" key="2">
    <source>
        <dbReference type="ARBA" id="ARBA00022692"/>
    </source>
</evidence>
<feature type="transmembrane region" description="Helical" evidence="5">
    <location>
        <begin position="62"/>
        <end position="79"/>
    </location>
</feature>